<sequence length="56" mass="5933">MFLGHKILLQLGILTGFIAVSVGTNQNESSGSCPQFELLRGRDGRDGRDGAKGEKG</sequence>
<gene>
    <name evidence="3" type="ORF">GBAR_LOCUS1156</name>
</gene>
<evidence type="ECO:0000256" key="2">
    <source>
        <dbReference type="SAM" id="SignalP"/>
    </source>
</evidence>
<feature type="signal peptide" evidence="2">
    <location>
        <begin position="1"/>
        <end position="23"/>
    </location>
</feature>
<feature type="chain" id="PRO_5041367555" evidence="2">
    <location>
        <begin position="24"/>
        <end position="56"/>
    </location>
</feature>
<evidence type="ECO:0000313" key="4">
    <source>
        <dbReference type="Proteomes" id="UP001174909"/>
    </source>
</evidence>
<comment type="caution">
    <text evidence="3">The sequence shown here is derived from an EMBL/GenBank/DDBJ whole genome shotgun (WGS) entry which is preliminary data.</text>
</comment>
<dbReference type="AlphaFoldDB" id="A0AA35VZZ2"/>
<name>A0AA35VZZ2_GEOBA</name>
<proteinExistence type="predicted"/>
<feature type="non-terminal residue" evidence="3">
    <location>
        <position position="1"/>
    </location>
</feature>
<evidence type="ECO:0000313" key="3">
    <source>
        <dbReference type="EMBL" id="CAI7992940.1"/>
    </source>
</evidence>
<accession>A0AA35VZZ2</accession>
<reference evidence="3" key="1">
    <citation type="submission" date="2023-03" db="EMBL/GenBank/DDBJ databases">
        <authorList>
            <person name="Steffen K."/>
            <person name="Cardenas P."/>
        </authorList>
    </citation>
    <scope>NUCLEOTIDE SEQUENCE</scope>
</reference>
<dbReference type="EMBL" id="CASHTH010000169">
    <property type="protein sequence ID" value="CAI7992940.1"/>
    <property type="molecule type" value="Genomic_DNA"/>
</dbReference>
<keyword evidence="2" id="KW-0732">Signal</keyword>
<protein>
    <submittedName>
        <fullName evidence="3">Uncharacterized protein</fullName>
    </submittedName>
</protein>
<feature type="compositionally biased region" description="Polar residues" evidence="1">
    <location>
        <begin position="24"/>
        <end position="33"/>
    </location>
</feature>
<dbReference type="Proteomes" id="UP001174909">
    <property type="component" value="Unassembled WGS sequence"/>
</dbReference>
<feature type="compositionally biased region" description="Basic and acidic residues" evidence="1">
    <location>
        <begin position="39"/>
        <end position="56"/>
    </location>
</feature>
<feature type="region of interest" description="Disordered" evidence="1">
    <location>
        <begin position="24"/>
        <end position="56"/>
    </location>
</feature>
<organism evidence="3 4">
    <name type="scientific">Geodia barretti</name>
    <name type="common">Barrett's horny sponge</name>
    <dbReference type="NCBI Taxonomy" id="519541"/>
    <lineage>
        <taxon>Eukaryota</taxon>
        <taxon>Metazoa</taxon>
        <taxon>Porifera</taxon>
        <taxon>Demospongiae</taxon>
        <taxon>Heteroscleromorpha</taxon>
        <taxon>Tetractinellida</taxon>
        <taxon>Astrophorina</taxon>
        <taxon>Geodiidae</taxon>
        <taxon>Geodia</taxon>
    </lineage>
</organism>
<evidence type="ECO:0000256" key="1">
    <source>
        <dbReference type="SAM" id="MobiDB-lite"/>
    </source>
</evidence>
<keyword evidence="4" id="KW-1185">Reference proteome</keyword>